<dbReference type="RefSeq" id="WP_131527107.1">
    <property type="nucleotide sequence ID" value="NZ_SJSO01000002.1"/>
</dbReference>
<comment type="caution">
    <text evidence="3">The sequence shown here is derived from an EMBL/GenBank/DDBJ whole genome shotgun (WGS) entry which is preliminary data.</text>
</comment>
<keyword evidence="1" id="KW-0732">Signal</keyword>
<dbReference type="Proteomes" id="UP000293925">
    <property type="component" value="Unassembled WGS sequence"/>
</dbReference>
<evidence type="ECO:0000259" key="2">
    <source>
        <dbReference type="Pfam" id="PF04536"/>
    </source>
</evidence>
<gene>
    <name evidence="3" type="ORF">EZ456_02745</name>
</gene>
<feature type="chain" id="PRO_5020434138" evidence="1">
    <location>
        <begin position="24"/>
        <end position="181"/>
    </location>
</feature>
<name>A0A4R0Q1W1_9SPHI</name>
<reference evidence="3 4" key="1">
    <citation type="submission" date="2019-02" db="EMBL/GenBank/DDBJ databases">
        <title>Pedobacter sp. RP-3-21 sp. nov., isolated from Arctic soil.</title>
        <authorList>
            <person name="Dahal R.H."/>
        </authorList>
    </citation>
    <scope>NUCLEOTIDE SEQUENCE [LARGE SCALE GENOMIC DNA]</scope>
    <source>
        <strain evidence="3 4">RP-3-21</strain>
    </source>
</reference>
<organism evidence="3 4">
    <name type="scientific">Pedobacter psychrodurus</name>
    <dbReference type="NCBI Taxonomy" id="2530456"/>
    <lineage>
        <taxon>Bacteria</taxon>
        <taxon>Pseudomonadati</taxon>
        <taxon>Bacteroidota</taxon>
        <taxon>Sphingobacteriia</taxon>
        <taxon>Sphingobacteriales</taxon>
        <taxon>Sphingobacteriaceae</taxon>
        <taxon>Pedobacter</taxon>
    </lineage>
</organism>
<accession>A0A4R0Q1W1</accession>
<dbReference type="AlphaFoldDB" id="A0A4R0Q1W1"/>
<dbReference type="Gene3D" id="3.10.310.50">
    <property type="match status" value="1"/>
</dbReference>
<dbReference type="Pfam" id="PF04536">
    <property type="entry name" value="TPM_phosphatase"/>
    <property type="match status" value="1"/>
</dbReference>
<dbReference type="PANTHER" id="PTHR30373:SF2">
    <property type="entry name" value="UPF0603 PROTEIN YGCG"/>
    <property type="match status" value="1"/>
</dbReference>
<sequence>MKAKAFWILSVLIILNNPFRAQAQKDPTKQKLEDYRKGFWDNIPKPKGWVNDYEYNFNEKQIATLTNLITKFKGESAIQIAMVTIDTLMTSKKKFNDLALRMANSWGVGEKGKDNGILIAFSRKHRLIRICNGYGIEKMISDRETKEVIDKYIIPHFKKDDYYTGALTGLTELIKLLKTKQ</sequence>
<protein>
    <submittedName>
        <fullName evidence="3">TPM domain-containing protein</fullName>
    </submittedName>
</protein>
<dbReference type="PANTHER" id="PTHR30373">
    <property type="entry name" value="UPF0603 PROTEIN YGCG"/>
    <property type="match status" value="1"/>
</dbReference>
<evidence type="ECO:0000313" key="3">
    <source>
        <dbReference type="EMBL" id="TCD29097.1"/>
    </source>
</evidence>
<feature type="signal peptide" evidence="1">
    <location>
        <begin position="1"/>
        <end position="23"/>
    </location>
</feature>
<keyword evidence="4" id="KW-1185">Reference proteome</keyword>
<proteinExistence type="predicted"/>
<dbReference type="EMBL" id="SJSO01000002">
    <property type="protein sequence ID" value="TCD29097.1"/>
    <property type="molecule type" value="Genomic_DNA"/>
</dbReference>
<dbReference type="InterPro" id="IPR007621">
    <property type="entry name" value="TPM_dom"/>
</dbReference>
<evidence type="ECO:0000256" key="1">
    <source>
        <dbReference type="SAM" id="SignalP"/>
    </source>
</evidence>
<feature type="domain" description="TPM" evidence="2">
    <location>
        <begin position="50"/>
        <end position="175"/>
    </location>
</feature>
<dbReference type="OrthoDB" id="9810918at2"/>
<evidence type="ECO:0000313" key="4">
    <source>
        <dbReference type="Proteomes" id="UP000293925"/>
    </source>
</evidence>